<evidence type="ECO:0000259" key="3">
    <source>
        <dbReference type="Pfam" id="PF07687"/>
    </source>
</evidence>
<dbReference type="SUPFAM" id="SSF53187">
    <property type="entry name" value="Zn-dependent exopeptidases"/>
    <property type="match status" value="1"/>
</dbReference>
<dbReference type="Gene3D" id="3.30.70.360">
    <property type="match status" value="1"/>
</dbReference>
<dbReference type="InterPro" id="IPR011650">
    <property type="entry name" value="Peptidase_M20_dimer"/>
</dbReference>
<keyword evidence="1" id="KW-0479">Metal-binding</keyword>
<dbReference type="PANTHER" id="PTHR43808">
    <property type="entry name" value="ACETYLORNITHINE DEACETYLASE"/>
    <property type="match status" value="1"/>
</dbReference>
<proteinExistence type="predicted"/>
<dbReference type="SUPFAM" id="SSF55031">
    <property type="entry name" value="Bacterial exopeptidase dimerisation domain"/>
    <property type="match status" value="1"/>
</dbReference>
<dbReference type="InterPro" id="IPR036264">
    <property type="entry name" value="Bact_exopeptidase_dim_dom"/>
</dbReference>
<protein>
    <recommendedName>
        <fullName evidence="3">Peptidase M20 dimerisation domain-containing protein</fullName>
    </recommendedName>
</protein>
<evidence type="ECO:0000256" key="2">
    <source>
        <dbReference type="ARBA" id="ARBA00022801"/>
    </source>
</evidence>
<dbReference type="InterPro" id="IPR050072">
    <property type="entry name" value="Peptidase_M20A"/>
</dbReference>
<dbReference type="Proteomes" id="UP001244341">
    <property type="component" value="Chromosome 14b"/>
</dbReference>
<evidence type="ECO:0000313" key="5">
    <source>
        <dbReference type="Proteomes" id="UP001244341"/>
    </source>
</evidence>
<dbReference type="Pfam" id="PF01546">
    <property type="entry name" value="Peptidase_M20"/>
    <property type="match status" value="1"/>
</dbReference>
<dbReference type="EMBL" id="CP126221">
    <property type="protein sequence ID" value="WIA21990.1"/>
    <property type="molecule type" value="Genomic_DNA"/>
</dbReference>
<accession>A0ABY8UL43</accession>
<sequence length="439" mass="48045">MSQLEKMEFDEDKFVTLLGKLVGEAKFLQNNPPELVPVEDRSARHVLEVLEPLSVEQGGPLLLQHVSFVEGRGNIIVQYPGQPGGGVISFVGAHMDVVTANPETWTFDPFALKVDGDKLQGRGVTDCLGHVALLTELFRQLAVTKPQLRPTVLGCFIANEENATLTGIGVDELVKRGLLDSCKQGPLYWLDTADSQPCIGTGGIAAWQLTAHGKLFHSGLPHKAVNPIELAMDAVAEMQRRFYQDFAPHPEEARYGFATCSTLKPTQWSYPSGSINQIPGSATICGDMRVTPFYDVEEVIAKVRGYVDDMNAHPDSLAKGQRGPYSKYELPDEELKGRLELKIFDNVGKGVACNLESKGFKALVEAFTEVLGDCKPYSITGSLPCIRDLQEAGFDVQTLGFGKLAAYHANNEYGYLSDFKKGFQVLVALMQKYQEAVAA</sequence>
<reference evidence="4 5" key="1">
    <citation type="submission" date="2023-05" db="EMBL/GenBank/DDBJ databases">
        <title>A 100% complete, gapless, phased diploid assembly of the Scenedesmus obliquus UTEX 3031 genome.</title>
        <authorList>
            <person name="Biondi T.C."/>
            <person name="Hanschen E.R."/>
            <person name="Kwon T."/>
            <person name="Eng W."/>
            <person name="Kruse C.P.S."/>
            <person name="Koehler S.I."/>
            <person name="Kunde Y."/>
            <person name="Gleasner C.D."/>
            <person name="You Mak K.T."/>
            <person name="Polle J."/>
            <person name="Hovde B.T."/>
            <person name="Starkenburg S.R."/>
        </authorList>
    </citation>
    <scope>NUCLEOTIDE SEQUENCE [LARGE SCALE GENOMIC DNA]</scope>
    <source>
        <strain evidence="4 5">DOE0152z</strain>
    </source>
</reference>
<evidence type="ECO:0000256" key="1">
    <source>
        <dbReference type="ARBA" id="ARBA00022723"/>
    </source>
</evidence>
<dbReference type="PANTHER" id="PTHR43808:SF3">
    <property type="entry name" value="ACETYLORNITHINE DEACETYLASE"/>
    <property type="match status" value="1"/>
</dbReference>
<feature type="domain" description="Peptidase M20 dimerisation" evidence="3">
    <location>
        <begin position="199"/>
        <end position="310"/>
    </location>
</feature>
<keyword evidence="5" id="KW-1185">Reference proteome</keyword>
<dbReference type="Gene3D" id="3.40.630.10">
    <property type="entry name" value="Zn peptidases"/>
    <property type="match status" value="1"/>
</dbReference>
<name>A0ABY8UL43_TETOB</name>
<dbReference type="InterPro" id="IPR002933">
    <property type="entry name" value="Peptidase_M20"/>
</dbReference>
<gene>
    <name evidence="4" type="ORF">OEZ85_004345</name>
</gene>
<keyword evidence="2" id="KW-0378">Hydrolase</keyword>
<organism evidence="4 5">
    <name type="scientific">Tetradesmus obliquus</name>
    <name type="common">Green alga</name>
    <name type="synonym">Acutodesmus obliquus</name>
    <dbReference type="NCBI Taxonomy" id="3088"/>
    <lineage>
        <taxon>Eukaryota</taxon>
        <taxon>Viridiplantae</taxon>
        <taxon>Chlorophyta</taxon>
        <taxon>core chlorophytes</taxon>
        <taxon>Chlorophyceae</taxon>
        <taxon>CS clade</taxon>
        <taxon>Sphaeropleales</taxon>
        <taxon>Scenedesmaceae</taxon>
        <taxon>Tetradesmus</taxon>
    </lineage>
</organism>
<dbReference type="Pfam" id="PF07687">
    <property type="entry name" value="M20_dimer"/>
    <property type="match status" value="1"/>
</dbReference>
<evidence type="ECO:0000313" key="4">
    <source>
        <dbReference type="EMBL" id="WIA21990.1"/>
    </source>
</evidence>